<dbReference type="HOGENOM" id="CLU_2937245_0_0_9"/>
<evidence type="ECO:0000313" key="2">
    <source>
        <dbReference type="Proteomes" id="UP000029278"/>
    </source>
</evidence>
<proteinExistence type="predicted"/>
<gene>
    <name evidence="1" type="ORF">DJ90_1174</name>
</gene>
<dbReference type="AlphaFoldDB" id="A0A090YQE8"/>
<name>A0A090YQE8_PAEMA</name>
<dbReference type="Proteomes" id="UP000029278">
    <property type="component" value="Unassembled WGS sequence"/>
</dbReference>
<dbReference type="STRING" id="44252.DJ90_1174"/>
<evidence type="ECO:0000313" key="1">
    <source>
        <dbReference type="EMBL" id="KFM94355.1"/>
    </source>
</evidence>
<keyword evidence="2" id="KW-1185">Reference proteome</keyword>
<organism evidence="1 2">
    <name type="scientific">Paenibacillus macerans</name>
    <name type="common">Bacillus macerans</name>
    <dbReference type="NCBI Taxonomy" id="44252"/>
    <lineage>
        <taxon>Bacteria</taxon>
        <taxon>Bacillati</taxon>
        <taxon>Bacillota</taxon>
        <taxon>Bacilli</taxon>
        <taxon>Bacillales</taxon>
        <taxon>Paenibacillaceae</taxon>
        <taxon>Paenibacillus</taxon>
    </lineage>
</organism>
<protein>
    <submittedName>
        <fullName evidence="1">Uncharacterized protein</fullName>
    </submittedName>
</protein>
<accession>A0A090YQE8</accession>
<sequence length="60" mass="7053">MMPLRIENSIHTDGPSMRMQSLGQLMEVEPRIVLVQITELVLRERIRERFREFDDLAAQG</sequence>
<reference evidence="1 2" key="1">
    <citation type="submission" date="2014-04" db="EMBL/GenBank/DDBJ databases">
        <authorList>
            <person name="Bishop-Lilly K.A."/>
            <person name="Broomall S.M."/>
            <person name="Chain P.S."/>
            <person name="Chertkov O."/>
            <person name="Coyne S.R."/>
            <person name="Daligault H.E."/>
            <person name="Davenport K.W."/>
            <person name="Erkkila T."/>
            <person name="Frey K.G."/>
            <person name="Gibbons H.S."/>
            <person name="Gu W."/>
            <person name="Jaissle J."/>
            <person name="Johnson S.L."/>
            <person name="Koroleva G.I."/>
            <person name="Ladner J.T."/>
            <person name="Lo C.-C."/>
            <person name="Minogue T.D."/>
            <person name="Munk C."/>
            <person name="Palacios G.F."/>
            <person name="Redden C.L."/>
            <person name="Rosenzweig C.N."/>
            <person name="Scholz M.B."/>
            <person name="Teshima H."/>
            <person name="Xu Y."/>
        </authorList>
    </citation>
    <scope>NUCLEOTIDE SEQUENCE [LARGE SCALE GENOMIC DNA]</scope>
    <source>
        <strain evidence="1 2">8244</strain>
    </source>
</reference>
<dbReference type="EMBL" id="JMQA01000047">
    <property type="protein sequence ID" value="KFM94355.1"/>
    <property type="molecule type" value="Genomic_DNA"/>
</dbReference>
<comment type="caution">
    <text evidence="1">The sequence shown here is derived from an EMBL/GenBank/DDBJ whole genome shotgun (WGS) entry which is preliminary data.</text>
</comment>